<dbReference type="RefSeq" id="WP_132006660.1">
    <property type="nucleotide sequence ID" value="NZ_JABUHM010000004.1"/>
</dbReference>
<sequence>MNVNHILVAGNFKEEFKKKMPDQLRHEFRFLPVEKITGEDLDWADVYVGFQPAPDFDLSKINWVHSFNAGVNNYLELSGWSENQVLLTRTVCSFGQRISEYCLSYVLRDIQYHQEFHEKQRLKKWEKRTPKMIRDQTVVIYGTGDIGQEVAKTFDFFGATVYGISRSGSQKPYFKKVFDTAPSSILSRADWVISTLPLTPETDKMFNSSFFNQMNGSFINVGRGATVDEKALIKGLDKGNVQSAILDVLAEEPLPVNSSLWTREDVTITPHISAVTELDEAIQCFLETLRKVENDELLPNLVDVGKGY</sequence>
<proteinExistence type="predicted"/>
<dbReference type="PANTHER" id="PTHR43333:SF1">
    <property type="entry name" value="D-ISOMER SPECIFIC 2-HYDROXYACID DEHYDROGENASE NAD-BINDING DOMAIN-CONTAINING PROTEIN"/>
    <property type="match status" value="1"/>
</dbReference>
<dbReference type="EMBL" id="SLVV01000006">
    <property type="protein sequence ID" value="TCN25144.1"/>
    <property type="molecule type" value="Genomic_DNA"/>
</dbReference>
<keyword evidence="2" id="KW-0520">NAD</keyword>
<evidence type="ECO:0000259" key="3">
    <source>
        <dbReference type="Pfam" id="PF02826"/>
    </source>
</evidence>
<organism evidence="4 5">
    <name type="scientific">Mesobacillus foraminis</name>
    <dbReference type="NCBI Taxonomy" id="279826"/>
    <lineage>
        <taxon>Bacteria</taxon>
        <taxon>Bacillati</taxon>
        <taxon>Bacillota</taxon>
        <taxon>Bacilli</taxon>
        <taxon>Bacillales</taxon>
        <taxon>Bacillaceae</taxon>
        <taxon>Mesobacillus</taxon>
    </lineage>
</organism>
<protein>
    <submittedName>
        <fullName evidence="4">Phosphoglycerate dehydrogenase-like enzyme</fullName>
    </submittedName>
</protein>
<dbReference type="Pfam" id="PF02826">
    <property type="entry name" value="2-Hacid_dh_C"/>
    <property type="match status" value="1"/>
</dbReference>
<feature type="domain" description="D-isomer specific 2-hydroxyacid dehydrogenase NAD-binding" evidence="3">
    <location>
        <begin position="106"/>
        <end position="273"/>
    </location>
</feature>
<evidence type="ECO:0000256" key="2">
    <source>
        <dbReference type="ARBA" id="ARBA00023027"/>
    </source>
</evidence>
<dbReference type="GO" id="GO:0051287">
    <property type="term" value="F:NAD binding"/>
    <property type="evidence" value="ECO:0007669"/>
    <property type="project" value="InterPro"/>
</dbReference>
<accession>A0A4R2BGV9</accession>
<dbReference type="Gene3D" id="3.40.50.720">
    <property type="entry name" value="NAD(P)-binding Rossmann-like Domain"/>
    <property type="match status" value="2"/>
</dbReference>
<dbReference type="Proteomes" id="UP000295689">
    <property type="component" value="Unassembled WGS sequence"/>
</dbReference>
<dbReference type="GO" id="GO:0016491">
    <property type="term" value="F:oxidoreductase activity"/>
    <property type="evidence" value="ECO:0007669"/>
    <property type="project" value="UniProtKB-KW"/>
</dbReference>
<comment type="caution">
    <text evidence="4">The sequence shown here is derived from an EMBL/GenBank/DDBJ whole genome shotgun (WGS) entry which is preliminary data.</text>
</comment>
<dbReference type="CDD" id="cd05300">
    <property type="entry name" value="2-Hacid_dh_1"/>
    <property type="match status" value="1"/>
</dbReference>
<name>A0A4R2BGV9_9BACI</name>
<reference evidence="4 5" key="1">
    <citation type="journal article" date="2015" name="Stand. Genomic Sci.">
        <title>Genomic Encyclopedia of Bacterial and Archaeal Type Strains, Phase III: the genomes of soil and plant-associated and newly described type strains.</title>
        <authorList>
            <person name="Whitman W.B."/>
            <person name="Woyke T."/>
            <person name="Klenk H.P."/>
            <person name="Zhou Y."/>
            <person name="Lilburn T.G."/>
            <person name="Beck B.J."/>
            <person name="De Vos P."/>
            <person name="Vandamme P."/>
            <person name="Eisen J.A."/>
            <person name="Garrity G."/>
            <person name="Hugenholtz P."/>
            <person name="Kyrpides N.C."/>
        </authorList>
    </citation>
    <scope>NUCLEOTIDE SEQUENCE [LARGE SCALE GENOMIC DNA]</scope>
    <source>
        <strain evidence="4 5">CV53</strain>
    </source>
</reference>
<evidence type="ECO:0000313" key="5">
    <source>
        <dbReference type="Proteomes" id="UP000295689"/>
    </source>
</evidence>
<keyword evidence="5" id="KW-1185">Reference proteome</keyword>
<keyword evidence="1" id="KW-0560">Oxidoreductase</keyword>
<dbReference type="SUPFAM" id="SSF51735">
    <property type="entry name" value="NAD(P)-binding Rossmann-fold domains"/>
    <property type="match status" value="1"/>
</dbReference>
<dbReference type="InterPro" id="IPR006140">
    <property type="entry name" value="D-isomer_DH_NAD-bd"/>
</dbReference>
<gene>
    <name evidence="4" type="ORF">EV146_106348</name>
</gene>
<dbReference type="InterPro" id="IPR036291">
    <property type="entry name" value="NAD(P)-bd_dom_sf"/>
</dbReference>
<dbReference type="PANTHER" id="PTHR43333">
    <property type="entry name" value="2-HACID_DH_C DOMAIN-CONTAINING PROTEIN"/>
    <property type="match status" value="1"/>
</dbReference>
<dbReference type="AlphaFoldDB" id="A0A4R2BGV9"/>
<evidence type="ECO:0000256" key="1">
    <source>
        <dbReference type="ARBA" id="ARBA00023002"/>
    </source>
</evidence>
<evidence type="ECO:0000313" key="4">
    <source>
        <dbReference type="EMBL" id="TCN25144.1"/>
    </source>
</evidence>